<dbReference type="InterPro" id="IPR015943">
    <property type="entry name" value="WD40/YVTN_repeat-like_dom_sf"/>
</dbReference>
<keyword evidence="1" id="KW-0732">Signal</keyword>
<dbReference type="InterPro" id="IPR047589">
    <property type="entry name" value="DUF11_rpt"/>
</dbReference>
<dbReference type="EMBL" id="CP000383">
    <property type="protein sequence ID" value="ABG59506.1"/>
    <property type="molecule type" value="Genomic_DNA"/>
</dbReference>
<proteinExistence type="predicted"/>
<evidence type="ECO:0000259" key="2">
    <source>
        <dbReference type="Pfam" id="PF18962"/>
    </source>
</evidence>
<evidence type="ECO:0000313" key="5">
    <source>
        <dbReference type="Proteomes" id="UP000001822"/>
    </source>
</evidence>
<organism evidence="4 5">
    <name type="scientific">Cytophaga hutchinsonii (strain ATCC 33406 / DSM 1761 / CIP 103989 / NBRC 15051 / NCIMB 9469 / D465)</name>
    <dbReference type="NCBI Taxonomy" id="269798"/>
    <lineage>
        <taxon>Bacteria</taxon>
        <taxon>Pseudomonadati</taxon>
        <taxon>Bacteroidota</taxon>
        <taxon>Cytophagia</taxon>
        <taxon>Cytophagales</taxon>
        <taxon>Cytophagaceae</taxon>
        <taxon>Cytophaga</taxon>
    </lineage>
</organism>
<reference evidence="4 5" key="1">
    <citation type="journal article" date="2007" name="Appl. Environ. Microbiol.">
        <title>Genome sequence of the cellulolytic gliding bacterium Cytophaga hutchinsonii.</title>
        <authorList>
            <person name="Xie G."/>
            <person name="Bruce D.C."/>
            <person name="Challacombe J.F."/>
            <person name="Chertkov O."/>
            <person name="Detter J.C."/>
            <person name="Gilna P."/>
            <person name="Han C.S."/>
            <person name="Lucas S."/>
            <person name="Misra M."/>
            <person name="Myers G.L."/>
            <person name="Richardson P."/>
            <person name="Tapia R."/>
            <person name="Thayer N."/>
            <person name="Thompson L.S."/>
            <person name="Brettin T.S."/>
            <person name="Henrissat B."/>
            <person name="Wilson D.B."/>
            <person name="McBride M.J."/>
        </authorList>
    </citation>
    <scope>NUCLEOTIDE SEQUENCE [LARGE SCALE GENOMIC DNA]</scope>
    <source>
        <strain evidence="5">ATCC 33406 / DSM 1761 / CIP 103989 / NBRC 15051 / NCIMB 9469 / D465</strain>
    </source>
</reference>
<feature type="domain" description="Secretion system C-terminal sorting" evidence="2">
    <location>
        <begin position="781"/>
        <end position="842"/>
    </location>
</feature>
<dbReference type="Pfam" id="PF24595">
    <property type="entry name" value="DUF7619"/>
    <property type="match status" value="1"/>
</dbReference>
<dbReference type="OrthoDB" id="799853at2"/>
<dbReference type="SUPFAM" id="SSF63829">
    <property type="entry name" value="Calcium-dependent phosphotriesterase"/>
    <property type="match status" value="1"/>
</dbReference>
<dbReference type="Pfam" id="PF18962">
    <property type="entry name" value="Por_Secre_tail"/>
    <property type="match status" value="1"/>
</dbReference>
<keyword evidence="5" id="KW-1185">Reference proteome</keyword>
<accession>A0A6N4SSV9</accession>
<feature type="signal peptide" evidence="1">
    <location>
        <begin position="1"/>
        <end position="21"/>
    </location>
</feature>
<dbReference type="Gene3D" id="2.60.40.740">
    <property type="match status" value="1"/>
</dbReference>
<dbReference type="InterPro" id="IPR055353">
    <property type="entry name" value="DUF7619"/>
</dbReference>
<dbReference type="Proteomes" id="UP000001822">
    <property type="component" value="Chromosome"/>
</dbReference>
<evidence type="ECO:0000256" key="1">
    <source>
        <dbReference type="SAM" id="SignalP"/>
    </source>
</evidence>
<dbReference type="RefSeq" id="WP_011585623.1">
    <property type="nucleotide sequence ID" value="NC_008255.1"/>
</dbReference>
<gene>
    <name evidence="4" type="ordered locus">CHU_2243</name>
</gene>
<dbReference type="Gene3D" id="2.130.10.10">
    <property type="entry name" value="YVTN repeat-like/Quinoprotein amine dehydrogenase"/>
    <property type="match status" value="2"/>
</dbReference>
<dbReference type="NCBIfam" id="TIGR04183">
    <property type="entry name" value="Por_Secre_tail"/>
    <property type="match status" value="1"/>
</dbReference>
<sequence>MKKIFLLVLMCVFCTASFSQKLKWTVYNQNKKITYTENACPADYPKQDEDANYYCFKNYTVKELDFAIQVDNVFQIVQSKASDSLWFASAEDGVAAFANLRWKNLTSSNSILPSNRITRVFQKDGFGVLAGSPYGVYYLGPNTTINANLPAEMEGVSGVSIVDRNNTIWCGYTAGGGLWKTNGTDYTQWINITNENSILPFEADQATVSFLYEQRKNGHIWANVNGYGVYEYDGTGWIDHASEVSEFKTSDYVNPPYEDAAGNIYCGTKAGLYVYNGIQWTLYNTANTSFRSNVVKKVFEDSRKNLWVITEKDISVYDGNGWFSHNMESVLGSVNPYRDLFVEDDFGNIWVAARTGLLMYDGYKWTKFTTSNSPLPHNKVISVFKDRSNNIWVGSEQGLSCIQYDGPATRIPYAISGYTFLDKSSDDMYDKAAEPALANRKLILLPDNIYAYSNSLGYYQFHVSQAGTYTVRAVDDAAFIGTKDITFTITDGLNVQADVPYKIGTLKSDTLAISVIGGFPRCNNVVTYWLDIKNQGSADFTGTLAFNIDPKTEYSSSNLQPTDVDGKKIVWSNQSIPGLTSKQIQVSVVLPGVEVATDVIDFSADATNLLSEKVFTSALGQKILCAFDPNDKSVLPDNEELLQTDEMEYQIRFQNTGNDTAFTIVIRDTLSPVFDKESFAVLSASHLYTVTLDVLTGEIIFTFNNIQLPDSNVNKKESNGFIRYKIRLKNNLELLTEIKNTAYIYFDRNPSIVTNTTHQVLVNELATGITANGKEVSGNAYPNPAKDVINMQDREGRLVLYNAIGKNMLEGAADVPLNVSTLPSGMYILYQIKGDATLVHKVEIIH</sequence>
<dbReference type="InterPro" id="IPR026444">
    <property type="entry name" value="Secre_tail"/>
</dbReference>
<dbReference type="NCBIfam" id="TIGR01451">
    <property type="entry name" value="B_ant_repeat"/>
    <property type="match status" value="1"/>
</dbReference>
<evidence type="ECO:0000259" key="3">
    <source>
        <dbReference type="Pfam" id="PF24595"/>
    </source>
</evidence>
<evidence type="ECO:0000313" key="4">
    <source>
        <dbReference type="EMBL" id="ABG59506.1"/>
    </source>
</evidence>
<dbReference type="Pfam" id="PF07494">
    <property type="entry name" value="Reg_prop"/>
    <property type="match status" value="1"/>
</dbReference>
<dbReference type="KEGG" id="chu:CHU_2243"/>
<dbReference type="InterPro" id="IPR011110">
    <property type="entry name" value="Reg_prop"/>
</dbReference>
<protein>
    <submittedName>
        <fullName evidence="4">Uncharacterized protein</fullName>
    </submittedName>
</protein>
<name>A0A6N4SSV9_CYTH3</name>
<dbReference type="AlphaFoldDB" id="A0A6N4SSV9"/>
<feature type="domain" description="DUF7619" evidence="3">
    <location>
        <begin position="628"/>
        <end position="758"/>
    </location>
</feature>
<feature type="chain" id="PRO_5026908112" evidence="1">
    <location>
        <begin position="22"/>
        <end position="846"/>
    </location>
</feature>